<keyword evidence="3" id="KW-1003">Cell membrane</keyword>
<dbReference type="CDD" id="cd07023">
    <property type="entry name" value="S49_Sppa_N_C"/>
    <property type="match status" value="1"/>
</dbReference>
<dbReference type="InterPro" id="IPR002142">
    <property type="entry name" value="Peptidase_S49"/>
</dbReference>
<evidence type="ECO:0000256" key="7">
    <source>
        <dbReference type="ARBA" id="ARBA00022825"/>
    </source>
</evidence>
<gene>
    <name evidence="13" type="ORF">C7H85_04835</name>
</gene>
<dbReference type="SUPFAM" id="SSF52096">
    <property type="entry name" value="ClpP/crotonase"/>
    <property type="match status" value="1"/>
</dbReference>
<dbReference type="Pfam" id="PF08496">
    <property type="entry name" value="Peptidase_S49_N"/>
    <property type="match status" value="1"/>
</dbReference>
<comment type="subcellular location">
    <subcellularLocation>
        <location evidence="1">Cell membrane</location>
    </subcellularLocation>
</comment>
<accession>A0A2P7RD17</accession>
<dbReference type="NCBIfam" id="NF008745">
    <property type="entry name" value="PRK11778.1"/>
    <property type="match status" value="1"/>
</dbReference>
<evidence type="ECO:0000259" key="11">
    <source>
        <dbReference type="Pfam" id="PF01343"/>
    </source>
</evidence>
<dbReference type="PANTHER" id="PTHR42987">
    <property type="entry name" value="PEPTIDASE S49"/>
    <property type="match status" value="1"/>
</dbReference>
<feature type="domain" description="Peptidase S49 N-terminal proteobacteria" evidence="12">
    <location>
        <begin position="3"/>
        <end position="149"/>
    </location>
</feature>
<comment type="similarity">
    <text evidence="2">Belongs to the peptidase S49 family.</text>
</comment>
<dbReference type="Gene3D" id="6.20.330.10">
    <property type="match status" value="1"/>
</dbReference>
<proteinExistence type="inferred from homology"/>
<sequence length="342" mass="37214">MVEFLYEYGLFAAKTLTWVLAIALLAALIAGVAAKQKQAGDRLEVEDLSGRLRQQKQRLQLATAANDAERKALKQSFKAAAKAEKKAPSLGARLYVLDFKGSMDAREVGGLSQEITALLQLAREGDEVLLRLESGGGVVHGYGLGAAELARLKAHGLHLTVAVDKVAASGGYMMACVAEHIIAAPFAIVGSIGVVAQLPNFNKFLRKKDIDVELHTAGEYKRTLTLFGENDDHGRAKFKEELEVIHRRFKDFIAENRPALALALEQVATGEHWLAADARTLGLVDELQTSSDYLLAQSADKRIIQLRYKPKQGLKERLGKAAEAGIGRALMKLYEAGQRPFG</sequence>
<dbReference type="InterPro" id="IPR013703">
    <property type="entry name" value="Peptidase_S49_N_proteobac"/>
</dbReference>
<dbReference type="OrthoDB" id="5614232at2"/>
<feature type="transmembrane region" description="Helical" evidence="10">
    <location>
        <begin position="15"/>
        <end position="34"/>
    </location>
</feature>
<dbReference type="GO" id="GO:0004252">
    <property type="term" value="F:serine-type endopeptidase activity"/>
    <property type="evidence" value="ECO:0007669"/>
    <property type="project" value="InterPro"/>
</dbReference>
<dbReference type="InterPro" id="IPR047272">
    <property type="entry name" value="S49_SppA_C"/>
</dbReference>
<evidence type="ECO:0000256" key="10">
    <source>
        <dbReference type="SAM" id="Phobius"/>
    </source>
</evidence>
<evidence type="ECO:0000256" key="2">
    <source>
        <dbReference type="ARBA" id="ARBA00008683"/>
    </source>
</evidence>
<evidence type="ECO:0000256" key="4">
    <source>
        <dbReference type="ARBA" id="ARBA00022670"/>
    </source>
</evidence>
<evidence type="ECO:0000256" key="3">
    <source>
        <dbReference type="ARBA" id="ARBA00022475"/>
    </source>
</evidence>
<evidence type="ECO:0000256" key="8">
    <source>
        <dbReference type="ARBA" id="ARBA00022989"/>
    </source>
</evidence>
<keyword evidence="6" id="KW-0378">Hydrolase</keyword>
<dbReference type="EMBL" id="PXYG01000001">
    <property type="protein sequence ID" value="PSJ48113.1"/>
    <property type="molecule type" value="Genomic_DNA"/>
</dbReference>
<dbReference type="Pfam" id="PF01343">
    <property type="entry name" value="Peptidase_S49"/>
    <property type="match status" value="1"/>
</dbReference>
<dbReference type="PANTHER" id="PTHR42987:SF4">
    <property type="entry name" value="PROTEASE SOHB-RELATED"/>
    <property type="match status" value="1"/>
</dbReference>
<evidence type="ECO:0000256" key="5">
    <source>
        <dbReference type="ARBA" id="ARBA00022692"/>
    </source>
</evidence>
<evidence type="ECO:0000313" key="14">
    <source>
        <dbReference type="Proteomes" id="UP000240243"/>
    </source>
</evidence>
<dbReference type="Gene3D" id="3.90.226.10">
    <property type="entry name" value="2-enoyl-CoA Hydratase, Chain A, domain 1"/>
    <property type="match status" value="1"/>
</dbReference>
<feature type="domain" description="Peptidase S49" evidence="11">
    <location>
        <begin position="153"/>
        <end position="295"/>
    </location>
</feature>
<organism evidence="13 14">
    <name type="scientific">Zobellella endophytica</name>
    <dbReference type="NCBI Taxonomy" id="2116700"/>
    <lineage>
        <taxon>Bacteria</taxon>
        <taxon>Pseudomonadati</taxon>
        <taxon>Pseudomonadota</taxon>
        <taxon>Gammaproteobacteria</taxon>
        <taxon>Aeromonadales</taxon>
        <taxon>Aeromonadaceae</taxon>
        <taxon>Zobellella</taxon>
    </lineage>
</organism>
<keyword evidence="14" id="KW-1185">Reference proteome</keyword>
<keyword evidence="4 13" id="KW-0645">Protease</keyword>
<evidence type="ECO:0000259" key="12">
    <source>
        <dbReference type="Pfam" id="PF08496"/>
    </source>
</evidence>
<keyword evidence="9 10" id="KW-0472">Membrane</keyword>
<keyword evidence="5 10" id="KW-0812">Transmembrane</keyword>
<dbReference type="Proteomes" id="UP000240243">
    <property type="component" value="Unassembled WGS sequence"/>
</dbReference>
<dbReference type="AlphaFoldDB" id="A0A2P7RD17"/>
<comment type="caution">
    <text evidence="13">The sequence shown here is derived from an EMBL/GenBank/DDBJ whole genome shotgun (WGS) entry which is preliminary data.</text>
</comment>
<dbReference type="InterPro" id="IPR029045">
    <property type="entry name" value="ClpP/crotonase-like_dom_sf"/>
</dbReference>
<reference evidence="13 14" key="1">
    <citation type="submission" date="2018-03" db="EMBL/GenBank/DDBJ databases">
        <title>The draft genome of Zobellella sp. 59N8.</title>
        <authorList>
            <person name="Liu L."/>
            <person name="Li L."/>
            <person name="Zhang X."/>
            <person name="Liang L."/>
            <person name="Wang T."/>
        </authorList>
    </citation>
    <scope>NUCLEOTIDE SEQUENCE [LARGE SCALE GENOMIC DNA]</scope>
    <source>
        <strain evidence="13 14">59N8</strain>
    </source>
</reference>
<evidence type="ECO:0000313" key="13">
    <source>
        <dbReference type="EMBL" id="PSJ48113.1"/>
    </source>
</evidence>
<evidence type="ECO:0000256" key="6">
    <source>
        <dbReference type="ARBA" id="ARBA00022801"/>
    </source>
</evidence>
<name>A0A2P7RD17_9GAMM</name>
<dbReference type="GO" id="GO:0005886">
    <property type="term" value="C:plasma membrane"/>
    <property type="evidence" value="ECO:0007669"/>
    <property type="project" value="UniProtKB-SubCell"/>
</dbReference>
<keyword evidence="8 10" id="KW-1133">Transmembrane helix</keyword>
<evidence type="ECO:0000256" key="1">
    <source>
        <dbReference type="ARBA" id="ARBA00004236"/>
    </source>
</evidence>
<keyword evidence="7" id="KW-0720">Serine protease</keyword>
<evidence type="ECO:0000256" key="9">
    <source>
        <dbReference type="ARBA" id="ARBA00023136"/>
    </source>
</evidence>
<dbReference type="GO" id="GO:0006508">
    <property type="term" value="P:proteolysis"/>
    <property type="evidence" value="ECO:0007669"/>
    <property type="project" value="UniProtKB-KW"/>
</dbReference>
<protein>
    <submittedName>
        <fullName evidence="13">Protease SohB</fullName>
    </submittedName>
</protein>